<feature type="compositionally biased region" description="Acidic residues" evidence="4">
    <location>
        <begin position="261"/>
        <end position="270"/>
    </location>
</feature>
<dbReference type="InterPro" id="IPR003439">
    <property type="entry name" value="ABC_transporter-like_ATP-bd"/>
</dbReference>
<dbReference type="AlphaFoldDB" id="A0A2H4ZXD7"/>
<dbReference type="GO" id="GO:0016887">
    <property type="term" value="F:ATP hydrolysis activity"/>
    <property type="evidence" value="ECO:0007669"/>
    <property type="project" value="InterPro"/>
</dbReference>
<protein>
    <submittedName>
        <fullName evidence="6">ABC transporter ATP-binding protein</fullName>
    </submittedName>
</protein>
<keyword evidence="3 6" id="KW-0067">ATP-binding</keyword>
<dbReference type="Proteomes" id="UP000242917">
    <property type="component" value="Chromosome I"/>
</dbReference>
<evidence type="ECO:0000313" key="6">
    <source>
        <dbReference type="EMBL" id="AUG47136.1"/>
    </source>
</evidence>
<evidence type="ECO:0000256" key="2">
    <source>
        <dbReference type="ARBA" id="ARBA00022741"/>
    </source>
</evidence>
<keyword evidence="2" id="KW-0547">Nucleotide-binding</keyword>
<keyword evidence="1" id="KW-0813">Transport</keyword>
<dbReference type="GO" id="GO:0005886">
    <property type="term" value="C:plasma membrane"/>
    <property type="evidence" value="ECO:0007669"/>
    <property type="project" value="TreeGrafter"/>
</dbReference>
<dbReference type="OrthoDB" id="44250at2157"/>
<dbReference type="PROSITE" id="PS50893">
    <property type="entry name" value="ABC_TRANSPORTER_2"/>
    <property type="match status" value="1"/>
</dbReference>
<dbReference type="SUPFAM" id="SSF52540">
    <property type="entry name" value="P-loop containing nucleoside triphosphate hydrolases"/>
    <property type="match status" value="1"/>
</dbReference>
<dbReference type="InterPro" id="IPR032823">
    <property type="entry name" value="BCA_ABC_TP_C"/>
</dbReference>
<feature type="region of interest" description="Disordered" evidence="4">
    <location>
        <begin position="242"/>
        <end position="270"/>
    </location>
</feature>
<evidence type="ECO:0000256" key="3">
    <source>
        <dbReference type="ARBA" id="ARBA00022840"/>
    </source>
</evidence>
<proteinExistence type="predicted"/>
<reference evidence="6 7" key="1">
    <citation type="submission" date="2017-01" db="EMBL/GenBank/DDBJ databases">
        <title>A Red Light-Sensitive Sensory Rhodopsin I From Haloarcula taiwanensis, A New Haloarchaeon Isolated From Taiwan.</title>
        <authorList>
            <person name="Yang C.-S."/>
            <person name="Han Y.-A."/>
            <person name="Chen P.-C."/>
            <person name="Ng W.V."/>
            <person name="Chen T.-W."/>
        </authorList>
    </citation>
    <scope>NUCLEOTIDE SEQUENCE [LARGE SCALE GENOMIC DNA]</scope>
    <source>
        <strain evidence="6 7">Taiwanensis</strain>
    </source>
</reference>
<dbReference type="CDD" id="cd03219">
    <property type="entry name" value="ABC_Mj1267_LivG_branched"/>
    <property type="match status" value="1"/>
</dbReference>
<dbReference type="InterPro" id="IPR027417">
    <property type="entry name" value="P-loop_NTPase"/>
</dbReference>
<evidence type="ECO:0000256" key="4">
    <source>
        <dbReference type="SAM" id="MobiDB-lite"/>
    </source>
</evidence>
<dbReference type="Pfam" id="PF00005">
    <property type="entry name" value="ABC_tran"/>
    <property type="match status" value="1"/>
</dbReference>
<dbReference type="Gene3D" id="3.40.50.300">
    <property type="entry name" value="P-loop containing nucleotide triphosphate hydrolases"/>
    <property type="match status" value="1"/>
</dbReference>
<dbReference type="Pfam" id="PF12399">
    <property type="entry name" value="BCA_ABC_TP_C"/>
    <property type="match status" value="1"/>
</dbReference>
<dbReference type="EMBL" id="CP019154">
    <property type="protein sequence ID" value="AUG47136.1"/>
    <property type="molecule type" value="Genomic_DNA"/>
</dbReference>
<evidence type="ECO:0000313" key="7">
    <source>
        <dbReference type="Proteomes" id="UP000242917"/>
    </source>
</evidence>
<dbReference type="PANTHER" id="PTHR45772">
    <property type="entry name" value="CONSERVED COMPONENT OF ABC TRANSPORTER FOR NATURAL AMINO ACIDS-RELATED"/>
    <property type="match status" value="1"/>
</dbReference>
<gene>
    <name evidence="6" type="ORF">BVU17_06185</name>
</gene>
<evidence type="ECO:0000259" key="5">
    <source>
        <dbReference type="PROSITE" id="PS50893"/>
    </source>
</evidence>
<name>A0A2H4ZXD7_9EURY</name>
<accession>A0A2H4ZXD7</accession>
<dbReference type="PANTHER" id="PTHR45772:SF3">
    <property type="entry name" value="ABC TRANSPORTER ATP-BINDING PROTEIN"/>
    <property type="match status" value="1"/>
</dbReference>
<sequence length="270" mass="29011">MLRTQGLTREFGGLTAVDSVDFELDTELCSLIGPNGAGKTTFFNLLTGTLSPTEGTVELQRDGRWENITDASPHETASKGLHRSYQVTNVFPNSTVLENVRVAEQAHSDDATTFWRNVDHYDEFTERAHELLDRVGLARRAQDIASTLSHGAKRKLEVAIALAGDPAVLLLDEPNAGVSSESVDEIRDLIEAVAEDYPVLLVEHNMDIVMGVSDRVVVLHQGAVIADGPPAEVQANPDVQSAYLGGYEPGSLNDESTAAESDPDSGEGTA</sequence>
<organism evidence="6 7">
    <name type="scientific">Haloarcula taiwanensis</name>
    <dbReference type="NCBI Taxonomy" id="1932004"/>
    <lineage>
        <taxon>Archaea</taxon>
        <taxon>Methanobacteriati</taxon>
        <taxon>Methanobacteriota</taxon>
        <taxon>Stenosarchaea group</taxon>
        <taxon>Halobacteria</taxon>
        <taxon>Halobacteriales</taxon>
        <taxon>Haloarculaceae</taxon>
        <taxon>Haloarcula</taxon>
    </lineage>
</organism>
<dbReference type="KEGG" id="hta:BVU17_06185"/>
<feature type="domain" description="ABC transporter" evidence="5">
    <location>
        <begin position="2"/>
        <end position="246"/>
    </location>
</feature>
<dbReference type="InterPro" id="IPR051120">
    <property type="entry name" value="ABC_AA/LPS_Transport"/>
</dbReference>
<keyword evidence="7" id="KW-1185">Reference proteome</keyword>
<dbReference type="GO" id="GO:0005524">
    <property type="term" value="F:ATP binding"/>
    <property type="evidence" value="ECO:0007669"/>
    <property type="project" value="UniProtKB-KW"/>
</dbReference>
<evidence type="ECO:0000256" key="1">
    <source>
        <dbReference type="ARBA" id="ARBA00022448"/>
    </source>
</evidence>